<dbReference type="Proteomes" id="UP000316778">
    <property type="component" value="Unassembled WGS sequence"/>
</dbReference>
<dbReference type="SUPFAM" id="SSF50965">
    <property type="entry name" value="Galactose oxidase, central domain"/>
    <property type="match status" value="1"/>
</dbReference>
<proteinExistence type="predicted"/>
<gene>
    <name evidence="1" type="ORF">LX66_1096</name>
</gene>
<protein>
    <submittedName>
        <fullName evidence="1">Uncharacterized protein</fullName>
    </submittedName>
</protein>
<organism evidence="1 2">
    <name type="scientific">Chitinophaga japonensis</name>
    <name type="common">Flexibacter japonensis</name>
    <dbReference type="NCBI Taxonomy" id="104662"/>
    <lineage>
        <taxon>Bacteria</taxon>
        <taxon>Pseudomonadati</taxon>
        <taxon>Bacteroidota</taxon>
        <taxon>Chitinophagia</taxon>
        <taxon>Chitinophagales</taxon>
        <taxon>Chitinophagaceae</taxon>
        <taxon>Chitinophaga</taxon>
    </lineage>
</organism>
<evidence type="ECO:0000313" key="1">
    <source>
        <dbReference type="EMBL" id="TWI91720.1"/>
    </source>
</evidence>
<dbReference type="InterPro" id="IPR011043">
    <property type="entry name" value="Gal_Oxase/kelch_b-propeller"/>
</dbReference>
<name>A0A562TFG5_CHIJA</name>
<accession>A0A562TFG5</accession>
<dbReference type="OrthoDB" id="660180at2"/>
<dbReference type="EMBL" id="VLLG01000002">
    <property type="protein sequence ID" value="TWI91720.1"/>
    <property type="molecule type" value="Genomic_DNA"/>
</dbReference>
<dbReference type="PROSITE" id="PS51257">
    <property type="entry name" value="PROKAR_LIPOPROTEIN"/>
    <property type="match status" value="1"/>
</dbReference>
<keyword evidence="2" id="KW-1185">Reference proteome</keyword>
<evidence type="ECO:0000313" key="2">
    <source>
        <dbReference type="Proteomes" id="UP000316778"/>
    </source>
</evidence>
<reference evidence="1 2" key="1">
    <citation type="journal article" date="2013" name="Stand. Genomic Sci.">
        <title>Genomic Encyclopedia of Type Strains, Phase I: The one thousand microbial genomes (KMG-I) project.</title>
        <authorList>
            <person name="Kyrpides N.C."/>
            <person name="Woyke T."/>
            <person name="Eisen J.A."/>
            <person name="Garrity G."/>
            <person name="Lilburn T.G."/>
            <person name="Beck B.J."/>
            <person name="Whitman W.B."/>
            <person name="Hugenholtz P."/>
            <person name="Klenk H.P."/>
        </authorList>
    </citation>
    <scope>NUCLEOTIDE SEQUENCE [LARGE SCALE GENOMIC DNA]</scope>
    <source>
        <strain evidence="1 2">DSM 13484</strain>
    </source>
</reference>
<dbReference type="AlphaFoldDB" id="A0A562TFG5"/>
<sequence length="212" mass="23784">MRRTHHSFLYLTAGVAFIALLLQGCKGCNGDRETPSARDTAQVSLPTARDSLKNWAELRLIQWKGWVDSSTAGAFGTDSLERTTVDTVAALDTSTMEEDRFREFQPYFVYSPDSSRIVDMVSYGSFLHKGKNGKTVLEAGEPDVEVAIVNVQTKKRERILFAGPSTVIKEAVWVDDHTVLIAGGMYDEQNSLKPVIWKYDTESKLLENWETQ</sequence>
<dbReference type="RefSeq" id="WP_145710859.1">
    <property type="nucleotide sequence ID" value="NZ_BAAAFY010000001.1"/>
</dbReference>
<comment type="caution">
    <text evidence="1">The sequence shown here is derived from an EMBL/GenBank/DDBJ whole genome shotgun (WGS) entry which is preliminary data.</text>
</comment>